<protein>
    <submittedName>
        <fullName evidence="1">Uncharacterized protein</fullName>
    </submittedName>
</protein>
<gene>
    <name evidence="1" type="primary">171</name>
    <name evidence="1" type="ORF">SEA_PHENDRIX_171</name>
</gene>
<proteinExistence type="predicted"/>
<name>A0A514U156_9CAUD</name>
<dbReference type="Proteomes" id="UP000319596">
    <property type="component" value="Segment"/>
</dbReference>
<keyword evidence="2" id="KW-1185">Reference proteome</keyword>
<evidence type="ECO:0000313" key="1">
    <source>
        <dbReference type="EMBL" id="QDK02687.1"/>
    </source>
</evidence>
<dbReference type="KEGG" id="vg:77924731"/>
<dbReference type="RefSeq" id="YP_010649185.1">
    <property type="nucleotide sequence ID" value="NC_070764.1"/>
</dbReference>
<organism evidence="1 2">
    <name type="scientific">Gordonia phage Phendrix</name>
    <dbReference type="NCBI Taxonomy" id="2593335"/>
    <lineage>
        <taxon>Viruses</taxon>
        <taxon>Duplodnaviria</taxon>
        <taxon>Heunggongvirae</taxon>
        <taxon>Uroviricota</taxon>
        <taxon>Caudoviricetes</taxon>
        <taxon>Godonkavirus</taxon>
        <taxon>Godonkavirus phendrix</taxon>
    </lineage>
</organism>
<reference evidence="1 2" key="1">
    <citation type="submission" date="2019-06" db="EMBL/GenBank/DDBJ databases">
        <authorList>
            <person name="Burns M.A."/>
            <person name="Hill G.C."/>
            <person name="Wesley B.E."/>
            <person name="Womack T.V."/>
            <person name="Krukonis G.P."/>
            <person name="Delesalle V.A."/>
            <person name="Garlena R.A."/>
            <person name="Russell D.A."/>
            <person name="Pope W.H."/>
            <person name="Jacobs-Sera D."/>
            <person name="Hatfull G.F."/>
        </authorList>
    </citation>
    <scope>NUCLEOTIDE SEQUENCE [LARGE SCALE GENOMIC DNA]</scope>
</reference>
<sequence length="67" mass="7705">MRGLPQGVVRRRELEVVTYGGRSIFGAFVRIDDNDNLQVFDGRETLSVDLHDVEFIRQGPNRDVEED</sequence>
<dbReference type="GeneID" id="77924731"/>
<dbReference type="EMBL" id="MN096369">
    <property type="protein sequence ID" value="QDK02687.1"/>
    <property type="molecule type" value="Genomic_DNA"/>
</dbReference>
<accession>A0A514U156</accession>
<evidence type="ECO:0000313" key="2">
    <source>
        <dbReference type="Proteomes" id="UP000319596"/>
    </source>
</evidence>